<name>A0A483CV14_9EURY</name>
<evidence type="ECO:0000259" key="2">
    <source>
        <dbReference type="Pfam" id="PF25939"/>
    </source>
</evidence>
<comment type="caution">
    <text evidence="3">The sequence shown here is derived from an EMBL/GenBank/DDBJ whole genome shotgun (WGS) entry which is preliminary data.</text>
</comment>
<dbReference type="EMBL" id="PGCL01000001">
    <property type="protein sequence ID" value="TAJ45311.1"/>
    <property type="molecule type" value="Genomic_DNA"/>
</dbReference>
<proteinExistence type="predicted"/>
<feature type="domain" description="DUF7982" evidence="2">
    <location>
        <begin position="10"/>
        <end position="240"/>
    </location>
</feature>
<dbReference type="InterPro" id="IPR058288">
    <property type="entry name" value="DUF7982"/>
</dbReference>
<gene>
    <name evidence="3" type="ORF">CUJ86_00760</name>
</gene>
<evidence type="ECO:0000256" key="1">
    <source>
        <dbReference type="SAM" id="Phobius"/>
    </source>
</evidence>
<organism evidence="3 4">
    <name type="scientific">Methanofollis fontis</name>
    <dbReference type="NCBI Taxonomy" id="2052832"/>
    <lineage>
        <taxon>Archaea</taxon>
        <taxon>Methanobacteriati</taxon>
        <taxon>Methanobacteriota</taxon>
        <taxon>Stenosarchaea group</taxon>
        <taxon>Methanomicrobia</taxon>
        <taxon>Methanomicrobiales</taxon>
        <taxon>Methanomicrobiaceae</taxon>
        <taxon>Methanofollis</taxon>
    </lineage>
</organism>
<dbReference type="Proteomes" id="UP000292580">
    <property type="component" value="Unassembled WGS sequence"/>
</dbReference>
<accession>A0A483CV14</accession>
<reference evidence="3 4" key="1">
    <citation type="submission" date="2017-11" db="EMBL/GenBank/DDBJ databases">
        <title>Isolation and Characterization of Methanofollis Species from Methane Seep Offshore SW Taiwan.</title>
        <authorList>
            <person name="Teng N.-H."/>
            <person name="Lai M.-C."/>
            <person name="Chen S.-C."/>
        </authorList>
    </citation>
    <scope>NUCLEOTIDE SEQUENCE [LARGE SCALE GENOMIC DNA]</scope>
    <source>
        <strain evidence="3 4">FWC-SCC2</strain>
    </source>
</reference>
<keyword evidence="4" id="KW-1185">Reference proteome</keyword>
<protein>
    <recommendedName>
        <fullName evidence="2">DUF7982 domain-containing protein</fullName>
    </recommendedName>
</protein>
<keyword evidence="1" id="KW-0812">Transmembrane</keyword>
<evidence type="ECO:0000313" key="3">
    <source>
        <dbReference type="EMBL" id="TAJ45311.1"/>
    </source>
</evidence>
<keyword evidence="1" id="KW-0472">Membrane</keyword>
<dbReference type="AlphaFoldDB" id="A0A483CV14"/>
<keyword evidence="1" id="KW-1133">Transmembrane helix</keyword>
<dbReference type="OrthoDB" id="148221at2157"/>
<dbReference type="Pfam" id="PF25939">
    <property type="entry name" value="DUF7982"/>
    <property type="match status" value="1"/>
</dbReference>
<evidence type="ECO:0000313" key="4">
    <source>
        <dbReference type="Proteomes" id="UP000292580"/>
    </source>
</evidence>
<feature type="transmembrane region" description="Helical" evidence="1">
    <location>
        <begin position="37"/>
        <end position="57"/>
    </location>
</feature>
<dbReference type="RefSeq" id="WP_130645657.1">
    <property type="nucleotide sequence ID" value="NZ_PGCL01000001.1"/>
</dbReference>
<sequence>MKLSGTNDTTRAALLLLGAAAAALILAALTGRGDLTSATLVLAGFGSFIAGVFLLTLSKDEPMDPEIAALLPVGGTVDVATLIADLGVQGDAQFLPPREDGSAMQVIPVSGRVPTDIPEGTSYITGIEGDAVVIRPLCAPLLSYLKNYCSFEVPSDPDRLCEAIAEVCADALEIADSVAASFDGENLVVDLKGFSLGAGCAAVRAASPRCCTMVGCPVCSLVACIMAEGTGRPARIASASPAGSDLHIIIEPAA</sequence>